<dbReference type="InterPro" id="IPR038460">
    <property type="entry name" value="AcetylCoA_hyd_C_sf"/>
</dbReference>
<evidence type="ECO:0000259" key="1">
    <source>
        <dbReference type="Pfam" id="PF13336"/>
    </source>
</evidence>
<dbReference type="GO" id="GO:0016787">
    <property type="term" value="F:hydrolase activity"/>
    <property type="evidence" value="ECO:0007669"/>
    <property type="project" value="UniProtKB-KW"/>
</dbReference>
<dbReference type="InterPro" id="IPR026888">
    <property type="entry name" value="AcetylCoA_hyd_C"/>
</dbReference>
<dbReference type="PANTHER" id="PTHR21432">
    <property type="entry name" value="ACETYL-COA HYDROLASE-RELATED"/>
    <property type="match status" value="1"/>
</dbReference>
<protein>
    <submittedName>
        <fullName evidence="2">Acetyl-CoA hydrolase</fullName>
    </submittedName>
</protein>
<sequence length="736" mass="82050">MESEHNEPPACFTSVEECIDKLLDAVDNKIVLGLPLGLGKANHFANALYARAVADPSISLTIFTALTLERPHGSSDISRRFIQPLLDSLYSQYQDLAYVPARRKGHLPGNIQVIEFFMEPGSLLGNHYAQQHYVSANYTQVPEELINRGVNVIAQMVAPSEHGDKYSLSCNPDLTLPLLKLAAQRENHLLYLLGEVNPQLPYFTGSSELEADTFDFLLKGETFNAPLFPVPALPVTYTEYGLAFHIASLVEDGGTLQVGIGALGDAICHVLRLRHKENGLFCRVIGDLIKSESLHSFREGLPLCTASFKQGLYGASEMVPHGFLHLRCAGVLSREVYPDATLQQLLDSDQLTATVQEETLLALKNAGRISCPLTEEDTRFLQGLGIVDPSYSWRGHKLLTPEGEEEECDLHSEHGRRRLIGGCLNKKIIGGIWLHGGFYLGPELMYQELRELAPQERAGIDMTSISFTNDLQSQRGLKLAQRKHSRFVNSAMMVTLGGAVVSDVLADNHVVSGVGGQYNFVAQAWELPGARSIIAVPSVRVRDGICESNIVWEYPHTTIPRHLRDVVVTEYGAVDLRGKTDRDVMVAMLSICDARFQAVLLEQAKHAGKIEKNFVIPESFNNNTPEYLAGIFADEKCLAELPHYPLGTDFSDEEALLAVALHHLRAVEKSGWKMLGSVFRGRRVWHDKSPEAAYIQRCLQRMNYDHTETYEHRLEAYVVADALREHIDLRRPLRWE</sequence>
<dbReference type="EMBL" id="JALBWM010000018">
    <property type="protein sequence ID" value="MCO1333961.1"/>
    <property type="molecule type" value="Genomic_DNA"/>
</dbReference>
<reference evidence="2" key="1">
    <citation type="journal article" date="2022" name="Arch. Microbiol.">
        <title>Microbulbifer okhotskensis sp. nov., isolated from a deep bottom sediment of the Okhotsk Sea.</title>
        <authorList>
            <person name="Romanenko L."/>
            <person name="Kurilenko V."/>
            <person name="Otstavnykh N."/>
            <person name="Velansky P."/>
            <person name="Isaeva M."/>
            <person name="Mikhailov V."/>
        </authorList>
    </citation>
    <scope>NUCLEOTIDE SEQUENCE</scope>
    <source>
        <strain evidence="2">OS29</strain>
    </source>
</reference>
<organism evidence="2 3">
    <name type="scientific">Microbulbifer okhotskensis</name>
    <dbReference type="NCBI Taxonomy" id="2926617"/>
    <lineage>
        <taxon>Bacteria</taxon>
        <taxon>Pseudomonadati</taxon>
        <taxon>Pseudomonadota</taxon>
        <taxon>Gammaproteobacteria</taxon>
        <taxon>Cellvibrionales</taxon>
        <taxon>Microbulbiferaceae</taxon>
        <taxon>Microbulbifer</taxon>
    </lineage>
</organism>
<dbReference type="AlphaFoldDB" id="A0A9X2J703"/>
<dbReference type="Gene3D" id="3.40.1080.20">
    <property type="entry name" value="Acetyl-CoA hydrolase/transferase C-terminal domain"/>
    <property type="match status" value="1"/>
</dbReference>
<gene>
    <name evidence="2" type="ORF">MO867_06360</name>
</gene>
<dbReference type="Proteomes" id="UP001139028">
    <property type="component" value="Unassembled WGS sequence"/>
</dbReference>
<feature type="domain" description="Acetyl-CoA hydrolase/transferase C-terminal" evidence="1">
    <location>
        <begin position="446"/>
        <end position="604"/>
    </location>
</feature>
<keyword evidence="2" id="KW-0378">Hydrolase</keyword>
<name>A0A9X2J703_9GAMM</name>
<dbReference type="SUPFAM" id="SSF100950">
    <property type="entry name" value="NagB/RpiA/CoA transferase-like"/>
    <property type="match status" value="1"/>
</dbReference>
<dbReference type="RefSeq" id="WP_252465418.1">
    <property type="nucleotide sequence ID" value="NZ_JALBWM010000018.1"/>
</dbReference>
<dbReference type="GO" id="GO:0008775">
    <property type="term" value="F:acetate CoA-transferase activity"/>
    <property type="evidence" value="ECO:0007669"/>
    <property type="project" value="InterPro"/>
</dbReference>
<dbReference type="PANTHER" id="PTHR21432:SF20">
    <property type="entry name" value="ACETYL-COA HYDROLASE"/>
    <property type="match status" value="1"/>
</dbReference>
<evidence type="ECO:0000313" key="2">
    <source>
        <dbReference type="EMBL" id="MCO1333961.1"/>
    </source>
</evidence>
<evidence type="ECO:0000313" key="3">
    <source>
        <dbReference type="Proteomes" id="UP001139028"/>
    </source>
</evidence>
<proteinExistence type="predicted"/>
<keyword evidence="3" id="KW-1185">Reference proteome</keyword>
<comment type="caution">
    <text evidence="2">The sequence shown here is derived from an EMBL/GenBank/DDBJ whole genome shotgun (WGS) entry which is preliminary data.</text>
</comment>
<dbReference type="InterPro" id="IPR037171">
    <property type="entry name" value="NagB/RpiA_transferase-like"/>
</dbReference>
<dbReference type="InterPro" id="IPR046433">
    <property type="entry name" value="ActCoA_hydro"/>
</dbReference>
<dbReference type="GO" id="GO:0006083">
    <property type="term" value="P:acetate metabolic process"/>
    <property type="evidence" value="ECO:0007669"/>
    <property type="project" value="InterPro"/>
</dbReference>
<dbReference type="Gene3D" id="3.30.750.70">
    <property type="entry name" value="4-hydroxybutyrate coenzyme like domains"/>
    <property type="match status" value="1"/>
</dbReference>
<dbReference type="Gene3D" id="3.40.1080.10">
    <property type="entry name" value="Glutaconate Coenzyme A-transferase"/>
    <property type="match status" value="1"/>
</dbReference>
<dbReference type="Pfam" id="PF13336">
    <property type="entry name" value="AcetylCoA_hyd_C"/>
    <property type="match status" value="1"/>
</dbReference>
<accession>A0A9X2J703</accession>